<accession>A0ABW4XHF9</accession>
<dbReference type="Gene3D" id="1.10.530.10">
    <property type="match status" value="1"/>
</dbReference>
<dbReference type="Gene3D" id="1.10.8.350">
    <property type="entry name" value="Bacterial muramidase"/>
    <property type="match status" value="1"/>
</dbReference>
<name>A0ABW4XHF9_9GAMM</name>
<dbReference type="InterPro" id="IPR011970">
    <property type="entry name" value="MltB_2"/>
</dbReference>
<proteinExistence type="predicted"/>
<feature type="domain" description="Transglycosylase SLT" evidence="2">
    <location>
        <begin position="39"/>
        <end position="331"/>
    </location>
</feature>
<dbReference type="Proteomes" id="UP001597380">
    <property type="component" value="Unassembled WGS sequence"/>
</dbReference>
<dbReference type="InterPro" id="IPR031304">
    <property type="entry name" value="SLT_2"/>
</dbReference>
<dbReference type="InterPro" id="IPR043426">
    <property type="entry name" value="MltB-like"/>
</dbReference>
<keyword evidence="1" id="KW-0732">Signal</keyword>
<dbReference type="InterPro" id="IPR023346">
    <property type="entry name" value="Lysozyme-like_dom_sf"/>
</dbReference>
<dbReference type="CDD" id="cd13399">
    <property type="entry name" value="Slt35-like"/>
    <property type="match status" value="1"/>
</dbReference>
<dbReference type="Pfam" id="PF13406">
    <property type="entry name" value="SLT_2"/>
    <property type="match status" value="1"/>
</dbReference>
<evidence type="ECO:0000259" key="2">
    <source>
        <dbReference type="Pfam" id="PF13406"/>
    </source>
</evidence>
<feature type="signal peptide" evidence="1">
    <location>
        <begin position="1"/>
        <end position="19"/>
    </location>
</feature>
<dbReference type="NCBIfam" id="TIGR02283">
    <property type="entry name" value="MltB_2"/>
    <property type="match status" value="1"/>
</dbReference>
<dbReference type="SUPFAM" id="SSF53955">
    <property type="entry name" value="Lysozyme-like"/>
    <property type="match status" value="1"/>
</dbReference>
<reference evidence="4" key="1">
    <citation type="journal article" date="2019" name="Int. J. Syst. Evol. Microbiol.">
        <title>The Global Catalogue of Microorganisms (GCM) 10K type strain sequencing project: providing services to taxonomists for standard genome sequencing and annotation.</title>
        <authorList>
            <consortium name="The Broad Institute Genomics Platform"/>
            <consortium name="The Broad Institute Genome Sequencing Center for Infectious Disease"/>
            <person name="Wu L."/>
            <person name="Ma J."/>
        </authorList>
    </citation>
    <scope>NUCLEOTIDE SEQUENCE [LARGE SCALE GENOMIC DNA]</scope>
    <source>
        <strain evidence="4">CGMCC 1.10992</strain>
    </source>
</reference>
<dbReference type="PANTHER" id="PTHR30163:SF8">
    <property type="entry name" value="LYTIC MUREIN TRANSGLYCOSYLASE"/>
    <property type="match status" value="1"/>
</dbReference>
<protein>
    <submittedName>
        <fullName evidence="3">Lytic transglycosylase domain-containing protein</fullName>
    </submittedName>
</protein>
<dbReference type="PANTHER" id="PTHR30163">
    <property type="entry name" value="MEMBRANE-BOUND LYTIC MUREIN TRANSGLYCOSYLASE B"/>
    <property type="match status" value="1"/>
</dbReference>
<evidence type="ECO:0000256" key="1">
    <source>
        <dbReference type="SAM" id="SignalP"/>
    </source>
</evidence>
<evidence type="ECO:0000313" key="4">
    <source>
        <dbReference type="Proteomes" id="UP001597380"/>
    </source>
</evidence>
<evidence type="ECO:0000313" key="3">
    <source>
        <dbReference type="EMBL" id="MFD2094482.1"/>
    </source>
</evidence>
<organism evidence="3 4">
    <name type="scientific">Corallincola platygyrae</name>
    <dbReference type="NCBI Taxonomy" id="1193278"/>
    <lineage>
        <taxon>Bacteria</taxon>
        <taxon>Pseudomonadati</taxon>
        <taxon>Pseudomonadota</taxon>
        <taxon>Gammaproteobacteria</taxon>
        <taxon>Alteromonadales</taxon>
        <taxon>Psychromonadaceae</taxon>
        <taxon>Corallincola</taxon>
    </lineage>
</organism>
<comment type="caution">
    <text evidence="3">The sequence shown here is derived from an EMBL/GenBank/DDBJ whole genome shotgun (WGS) entry which is preliminary data.</text>
</comment>
<dbReference type="EMBL" id="JBHUHT010000003">
    <property type="protein sequence ID" value="MFD2094482.1"/>
    <property type="molecule type" value="Genomic_DNA"/>
</dbReference>
<gene>
    <name evidence="3" type="ORF">ACFSJ3_00665</name>
</gene>
<keyword evidence="4" id="KW-1185">Reference proteome</keyword>
<feature type="chain" id="PRO_5045261613" evidence="1">
    <location>
        <begin position="20"/>
        <end position="338"/>
    </location>
</feature>
<sequence>MIKRALIAAVISVSGTAFSSVITANQAMAAEYLPAPEGFADFILEVKQDAAAQGISEQILEQAFADVTYMRKAVKQDKSQPEFRKSTLETYMSKRVPDWKVKKARQLYAKHQDVLEKIGKEYGVQPRFIVALWGSESNFGSYQGNFPVVSALSTMAYEGRRAEFFRKELMAALTILEQGHISVDKFKGSWAGAMGQTQFMPSSFLSFAVDYNGDGRKDIWGSEADAFASIANYLSQSGWDDSITWGRQVKLPAGFDAEQSGIKLKRTLAEWQTLGVRRYDGTDLPTNSIDASVIIPDDTNGRVFLAYQNFDVLMRWNRSYYFACTVGYLSDRIRYPAL</sequence>
<dbReference type="RefSeq" id="WP_377776153.1">
    <property type="nucleotide sequence ID" value="NZ_BAABLI010000003.1"/>
</dbReference>